<comment type="caution">
    <text evidence="2">The sequence shown here is derived from an EMBL/GenBank/DDBJ whole genome shotgun (WGS) entry which is preliminary data.</text>
</comment>
<evidence type="ECO:0000313" key="2">
    <source>
        <dbReference type="EMBL" id="TVX86058.1"/>
    </source>
</evidence>
<accession>A0A559IEH0</accession>
<keyword evidence="3" id="KW-1185">Reference proteome</keyword>
<dbReference type="Pfam" id="PF17989">
    <property type="entry name" value="ALP_N"/>
    <property type="match status" value="1"/>
</dbReference>
<dbReference type="AlphaFoldDB" id="A0A559IEH0"/>
<dbReference type="Proteomes" id="UP000318102">
    <property type="component" value="Unassembled WGS sequence"/>
</dbReference>
<dbReference type="SUPFAM" id="SSF53067">
    <property type="entry name" value="Actin-like ATPase domain"/>
    <property type="match status" value="1"/>
</dbReference>
<organism evidence="2 3">
    <name type="scientific">Paenibacillus agilis</name>
    <dbReference type="NCBI Taxonomy" id="3020863"/>
    <lineage>
        <taxon>Bacteria</taxon>
        <taxon>Bacillati</taxon>
        <taxon>Bacillota</taxon>
        <taxon>Bacilli</taxon>
        <taxon>Bacillales</taxon>
        <taxon>Paenibacillaceae</taxon>
        <taxon>Paenibacillus</taxon>
    </lineage>
</organism>
<dbReference type="OrthoDB" id="2677727at2"/>
<proteinExistence type="predicted"/>
<reference evidence="2 3" key="1">
    <citation type="submission" date="2019-07" db="EMBL/GenBank/DDBJ databases">
        <authorList>
            <person name="Kim J."/>
        </authorList>
    </citation>
    <scope>NUCLEOTIDE SEQUENCE [LARGE SCALE GENOMIC DNA]</scope>
    <source>
        <strain evidence="2 3">N4</strain>
    </source>
</reference>
<dbReference type="EMBL" id="VNJK01000006">
    <property type="protein sequence ID" value="TVX86058.1"/>
    <property type="molecule type" value="Genomic_DNA"/>
</dbReference>
<sequence length="319" mass="36086">MAQSTVKKQQPSPVVVAESEPTVGIIVIDNGGFNTKILSQDMESPIVIDSKKAFGHNNYNNFKSANDYPEGTYKIKWKGKYYFLGLLALRSRRELTGFTSTKSTDFFILSVLQSCALWGYDINYIMTSTPYLRYSIEEQELINSRLRGDHEIEINNKVYMFSIAESVVAPEALIASYANKKQGIHRWLDLGSRTVGFASTQGYGDFFDSIGGDSCGTIEKEGLEITRVLEDKEGEELREHLSEYVENIYNYLSPIWDDNDNITAFGGGALEPILIEELQKRYPNLEVDEDPLTLQVRGMMAYALTPEVYGSEEEYDEEN</sequence>
<dbReference type="Gene3D" id="3.30.420.40">
    <property type="match status" value="1"/>
</dbReference>
<name>A0A559IEH0_9BACL</name>
<protein>
    <recommendedName>
        <fullName evidence="1">Actin-like protein N-terminal domain-containing protein</fullName>
    </recommendedName>
</protein>
<dbReference type="RefSeq" id="WP_144994852.1">
    <property type="nucleotide sequence ID" value="NZ_VNJK01000006.1"/>
</dbReference>
<dbReference type="InterPro" id="IPR040607">
    <property type="entry name" value="ALP_N"/>
</dbReference>
<feature type="domain" description="Actin-like protein N-terminal" evidence="1">
    <location>
        <begin position="28"/>
        <end position="172"/>
    </location>
</feature>
<dbReference type="CDD" id="cd10227">
    <property type="entry name" value="ASKHA_NBD_ParM-like"/>
    <property type="match status" value="1"/>
</dbReference>
<gene>
    <name evidence="2" type="ORF">FPZ44_24260</name>
</gene>
<evidence type="ECO:0000259" key="1">
    <source>
        <dbReference type="Pfam" id="PF17989"/>
    </source>
</evidence>
<evidence type="ECO:0000313" key="3">
    <source>
        <dbReference type="Proteomes" id="UP000318102"/>
    </source>
</evidence>
<dbReference type="InterPro" id="IPR043129">
    <property type="entry name" value="ATPase_NBD"/>
</dbReference>